<feature type="transmembrane region" description="Helical" evidence="6">
    <location>
        <begin position="122"/>
        <end position="146"/>
    </location>
</feature>
<dbReference type="OrthoDB" id="10017208at2759"/>
<feature type="transmembrane region" description="Helical" evidence="6">
    <location>
        <begin position="93"/>
        <end position="110"/>
    </location>
</feature>
<protein>
    <recommendedName>
        <fullName evidence="7">Rhodopsin domain-containing protein</fullName>
    </recommendedName>
</protein>
<organism evidence="8 9">
    <name type="scientific">Aspergillus calidoustus</name>
    <dbReference type="NCBI Taxonomy" id="454130"/>
    <lineage>
        <taxon>Eukaryota</taxon>
        <taxon>Fungi</taxon>
        <taxon>Dikarya</taxon>
        <taxon>Ascomycota</taxon>
        <taxon>Pezizomycotina</taxon>
        <taxon>Eurotiomycetes</taxon>
        <taxon>Eurotiomycetidae</taxon>
        <taxon>Eurotiales</taxon>
        <taxon>Aspergillaceae</taxon>
        <taxon>Aspergillus</taxon>
        <taxon>Aspergillus subgen. Nidulantes</taxon>
    </lineage>
</organism>
<evidence type="ECO:0000313" key="8">
    <source>
        <dbReference type="EMBL" id="CEL08400.1"/>
    </source>
</evidence>
<accession>A0A0U5G9H0</accession>
<evidence type="ECO:0000256" key="5">
    <source>
        <dbReference type="ARBA" id="ARBA00038359"/>
    </source>
</evidence>
<feature type="transmembrane region" description="Helical" evidence="6">
    <location>
        <begin position="43"/>
        <end position="66"/>
    </location>
</feature>
<proteinExistence type="inferred from homology"/>
<dbReference type="PANTHER" id="PTHR33048:SF163">
    <property type="entry name" value="INTEGRAL MEMBRANE PROTEIN (AFU_ORTHOLOGUE AFUA_8G05510)"/>
    <property type="match status" value="1"/>
</dbReference>
<keyword evidence="2 6" id="KW-0812">Transmembrane</keyword>
<feature type="transmembrane region" description="Helical" evidence="6">
    <location>
        <begin position="12"/>
        <end position="31"/>
    </location>
</feature>
<dbReference type="AlphaFoldDB" id="A0A0U5G9H0"/>
<keyword evidence="3 6" id="KW-1133">Transmembrane helix</keyword>
<dbReference type="GO" id="GO:0016020">
    <property type="term" value="C:membrane"/>
    <property type="evidence" value="ECO:0007669"/>
    <property type="project" value="UniProtKB-SubCell"/>
</dbReference>
<dbReference type="Proteomes" id="UP000054771">
    <property type="component" value="Unassembled WGS sequence"/>
</dbReference>
<sequence>MTLTRRGADMVATVTVLVGLSITAVLLRVLARFRRRVQFGMDDYLCFASAVLLLAMLIELILWVLIGGNGSHKTDLNEETMKNFYKIFLANEFTYFILSPAIKISIVCFYRRVFTIKPFQWASFAINSLIAAWGAAIFLACALQCRPLNSYWDHTVPGTCFDSNKFIIVNQIFNVIMDFVILALPVPMIWNLQRAWQDKLALNGVFALGGFVCFASIYRIVVLFWIEPADITYTVYQATLWTHIEPSIGLICSCLPVIRGLFPRLKLSGSRKATAPYYINTGITGSHYGLSSAKSPASEFFKLEDKSSISRSTSGTGVTSPTVPPPYLGPLDIQVRTDINVEQGDKSLRTHSHSST</sequence>
<keyword evidence="9" id="KW-1185">Reference proteome</keyword>
<reference evidence="9" key="1">
    <citation type="journal article" date="2016" name="Genome Announc.">
        <title>Draft genome sequences of fungus Aspergillus calidoustus.</title>
        <authorList>
            <person name="Horn F."/>
            <person name="Linde J."/>
            <person name="Mattern D.J."/>
            <person name="Walther G."/>
            <person name="Guthke R."/>
            <person name="Scherlach K."/>
            <person name="Martin K."/>
            <person name="Brakhage A.A."/>
            <person name="Petzke L."/>
            <person name="Valiante V."/>
        </authorList>
    </citation>
    <scope>NUCLEOTIDE SEQUENCE [LARGE SCALE GENOMIC DNA]</scope>
    <source>
        <strain evidence="9">SF006504</strain>
    </source>
</reference>
<evidence type="ECO:0000259" key="7">
    <source>
        <dbReference type="Pfam" id="PF20684"/>
    </source>
</evidence>
<gene>
    <name evidence="8" type="ORF">ASPCAL11550</name>
</gene>
<feature type="transmembrane region" description="Helical" evidence="6">
    <location>
        <begin position="166"/>
        <end position="190"/>
    </location>
</feature>
<comment type="similarity">
    <text evidence="5">Belongs to the SAT4 family.</text>
</comment>
<dbReference type="InterPro" id="IPR052337">
    <property type="entry name" value="SAT4-like"/>
</dbReference>
<dbReference type="STRING" id="454130.A0A0U5G9H0"/>
<feature type="transmembrane region" description="Helical" evidence="6">
    <location>
        <begin position="202"/>
        <end position="226"/>
    </location>
</feature>
<dbReference type="PANTHER" id="PTHR33048">
    <property type="entry name" value="PTH11-LIKE INTEGRAL MEMBRANE PROTEIN (AFU_ORTHOLOGUE AFUA_5G11245)"/>
    <property type="match status" value="1"/>
</dbReference>
<dbReference type="InterPro" id="IPR049326">
    <property type="entry name" value="Rhodopsin_dom_fungi"/>
</dbReference>
<dbReference type="Pfam" id="PF20684">
    <property type="entry name" value="Fung_rhodopsin"/>
    <property type="match status" value="1"/>
</dbReference>
<evidence type="ECO:0000256" key="6">
    <source>
        <dbReference type="SAM" id="Phobius"/>
    </source>
</evidence>
<evidence type="ECO:0000256" key="1">
    <source>
        <dbReference type="ARBA" id="ARBA00004141"/>
    </source>
</evidence>
<evidence type="ECO:0000313" key="9">
    <source>
        <dbReference type="Proteomes" id="UP000054771"/>
    </source>
</evidence>
<evidence type="ECO:0000256" key="3">
    <source>
        <dbReference type="ARBA" id="ARBA00022989"/>
    </source>
</evidence>
<comment type="subcellular location">
    <subcellularLocation>
        <location evidence="1">Membrane</location>
        <topology evidence="1">Multi-pass membrane protein</topology>
    </subcellularLocation>
</comment>
<dbReference type="EMBL" id="CDMC01000011">
    <property type="protein sequence ID" value="CEL08400.1"/>
    <property type="molecule type" value="Genomic_DNA"/>
</dbReference>
<evidence type="ECO:0000256" key="4">
    <source>
        <dbReference type="ARBA" id="ARBA00023136"/>
    </source>
</evidence>
<evidence type="ECO:0000256" key="2">
    <source>
        <dbReference type="ARBA" id="ARBA00022692"/>
    </source>
</evidence>
<name>A0A0U5G9H0_ASPCI</name>
<feature type="transmembrane region" description="Helical" evidence="6">
    <location>
        <begin position="246"/>
        <end position="262"/>
    </location>
</feature>
<dbReference type="OMA" id="MIWGLQR"/>
<keyword evidence="4 6" id="KW-0472">Membrane</keyword>
<feature type="domain" description="Rhodopsin" evidence="7">
    <location>
        <begin position="27"/>
        <end position="262"/>
    </location>
</feature>